<name>A0ACB5SWV3_AMBMO</name>
<dbReference type="EMBL" id="BSXS01001236">
    <property type="protein sequence ID" value="GME75543.1"/>
    <property type="molecule type" value="Genomic_DNA"/>
</dbReference>
<dbReference type="Proteomes" id="UP001165064">
    <property type="component" value="Unassembled WGS sequence"/>
</dbReference>
<accession>A0ACB5SWV3</accession>
<organism evidence="1 2">
    <name type="scientific">Ambrosiozyma monospora</name>
    <name type="common">Yeast</name>
    <name type="synonym">Endomycopsis monosporus</name>
    <dbReference type="NCBI Taxonomy" id="43982"/>
    <lineage>
        <taxon>Eukaryota</taxon>
        <taxon>Fungi</taxon>
        <taxon>Dikarya</taxon>
        <taxon>Ascomycota</taxon>
        <taxon>Saccharomycotina</taxon>
        <taxon>Pichiomycetes</taxon>
        <taxon>Pichiales</taxon>
        <taxon>Pichiaceae</taxon>
        <taxon>Ambrosiozyma</taxon>
    </lineage>
</organism>
<sequence>MMLSWPRKKRILREEKEAKDAERQAEIDAIQKEKDEEVAPTLAKLEHETGILNELTEERNANEKYYNEQKARAEVAEADFDETVAKLEEIEKQLQETEKLLNEATTEAERETAEAQLIKSKNDLEQEEKEREHAEFLATREKLEAEIATKDKQRLALHEELTGIKQEHLNETRQINDTLPDHLRKDIPDTISLERPFDHSRFAVDDSTIPEPDEVLSEPETEAEVAEPEPEPKEPEVIPAVTTEPALSKEETSSQVPSSDVPKRKLSTTSKYLKKLSGGNKNSPTSPKEESDPSKPGFGKKFIKFMTTEPPKKKKQPKSTPVAPASNNTLAPPQGKSSTGDEPIGSELKNTFSGFSQGSDIHEEPTTATAAPTTEKA</sequence>
<evidence type="ECO:0000313" key="2">
    <source>
        <dbReference type="Proteomes" id="UP001165064"/>
    </source>
</evidence>
<proteinExistence type="predicted"/>
<comment type="caution">
    <text evidence="1">The sequence shown here is derived from an EMBL/GenBank/DDBJ whole genome shotgun (WGS) entry which is preliminary data.</text>
</comment>
<evidence type="ECO:0000313" key="1">
    <source>
        <dbReference type="EMBL" id="GME75543.1"/>
    </source>
</evidence>
<protein>
    <submittedName>
        <fullName evidence="1">Unnamed protein product</fullName>
    </submittedName>
</protein>
<reference evidence="1" key="1">
    <citation type="submission" date="2023-04" db="EMBL/GenBank/DDBJ databases">
        <title>Ambrosiozyma monospora NBRC 10751.</title>
        <authorList>
            <person name="Ichikawa N."/>
            <person name="Sato H."/>
            <person name="Tonouchi N."/>
        </authorList>
    </citation>
    <scope>NUCLEOTIDE SEQUENCE</scope>
    <source>
        <strain evidence="1">NBRC 10751</strain>
    </source>
</reference>
<gene>
    <name evidence="1" type="ORF">Amon02_000220300</name>
</gene>
<keyword evidence="2" id="KW-1185">Reference proteome</keyword>